<evidence type="ECO:0000256" key="1">
    <source>
        <dbReference type="ARBA" id="ARBA00006484"/>
    </source>
</evidence>
<dbReference type="InterPro" id="IPR002347">
    <property type="entry name" value="SDR_fam"/>
</dbReference>
<proteinExistence type="inferred from homology"/>
<dbReference type="Proteomes" id="UP000265962">
    <property type="component" value="Unassembled WGS sequence"/>
</dbReference>
<dbReference type="Pfam" id="PF13561">
    <property type="entry name" value="adh_short_C2"/>
    <property type="match status" value="1"/>
</dbReference>
<name>A0A375I3C6_9ACTN</name>
<evidence type="ECO:0000313" key="4">
    <source>
        <dbReference type="Proteomes" id="UP000265962"/>
    </source>
</evidence>
<reference evidence="4" key="1">
    <citation type="submission" date="2018-02" db="EMBL/GenBank/DDBJ databases">
        <authorList>
            <person name="Hornung B."/>
        </authorList>
    </citation>
    <scope>NUCLEOTIDE SEQUENCE [LARGE SCALE GENOMIC DNA]</scope>
</reference>
<dbReference type="EMBL" id="OMOH01000003">
    <property type="protein sequence ID" value="SPF67897.1"/>
    <property type="molecule type" value="Genomic_DNA"/>
</dbReference>
<dbReference type="PANTHER" id="PTHR42760">
    <property type="entry name" value="SHORT-CHAIN DEHYDROGENASES/REDUCTASES FAMILY MEMBER"/>
    <property type="match status" value="1"/>
</dbReference>
<dbReference type="InterPro" id="IPR020904">
    <property type="entry name" value="Sc_DH/Rdtase_CS"/>
</dbReference>
<dbReference type="InterPro" id="IPR036291">
    <property type="entry name" value="NAD(P)-bd_dom_sf"/>
</dbReference>
<dbReference type="OrthoDB" id="5290708at2"/>
<keyword evidence="2 3" id="KW-0560">Oxidoreductase</keyword>
<dbReference type="EC" id="1.-.-.-" evidence="3"/>
<dbReference type="SUPFAM" id="SSF51735">
    <property type="entry name" value="NAD(P)-binding Rossmann-fold domains"/>
    <property type="match status" value="1"/>
</dbReference>
<dbReference type="RefSeq" id="WP_119715106.1">
    <property type="nucleotide sequence ID" value="NZ_OMOH01000003.1"/>
</dbReference>
<dbReference type="Gene3D" id="3.40.50.720">
    <property type="entry name" value="NAD(P)-binding Rossmann-like Domain"/>
    <property type="match status" value="1"/>
</dbReference>
<dbReference type="AlphaFoldDB" id="A0A375I3C6"/>
<evidence type="ECO:0000256" key="2">
    <source>
        <dbReference type="ARBA" id="ARBA00023002"/>
    </source>
</evidence>
<dbReference type="FunFam" id="3.40.50.720:FF:000084">
    <property type="entry name" value="Short-chain dehydrogenase reductase"/>
    <property type="match status" value="1"/>
</dbReference>
<dbReference type="PROSITE" id="PS00061">
    <property type="entry name" value="ADH_SHORT"/>
    <property type="match status" value="1"/>
</dbReference>
<dbReference type="PANTHER" id="PTHR42760:SF5">
    <property type="entry name" value="2-DEHYDRO-3-DEOXY-D-GLUCONATE 5-DEHYDROGENASE"/>
    <property type="match status" value="1"/>
</dbReference>
<comment type="similarity">
    <text evidence="1">Belongs to the short-chain dehydrogenases/reductases (SDR) family.</text>
</comment>
<gene>
    <name evidence="3" type="ORF">PROPJV5_0851</name>
</gene>
<accession>A0A375I3C6</accession>
<dbReference type="PRINTS" id="PR00081">
    <property type="entry name" value="GDHRDH"/>
</dbReference>
<organism evidence="3 4">
    <name type="scientific">Propionibacterium ruminifibrarum</name>
    <dbReference type="NCBI Taxonomy" id="1962131"/>
    <lineage>
        <taxon>Bacteria</taxon>
        <taxon>Bacillati</taxon>
        <taxon>Actinomycetota</taxon>
        <taxon>Actinomycetes</taxon>
        <taxon>Propionibacteriales</taxon>
        <taxon>Propionibacteriaceae</taxon>
        <taxon>Propionibacterium</taxon>
    </lineage>
</organism>
<dbReference type="GO" id="GO:0016616">
    <property type="term" value="F:oxidoreductase activity, acting on the CH-OH group of donors, NAD or NADP as acceptor"/>
    <property type="evidence" value="ECO:0007669"/>
    <property type="project" value="TreeGrafter"/>
</dbReference>
<sequence>MTPSFDISGRLALVTGSARGLGNVYARGLAAAGCDVVVHGRNPDAVAEQVDDIARTYRVKAHPCVVDVADRDRVAQAIGALIDEVGAPDILVNNAGVQRRAPFHEFPVEQWDEVIGTNLSGVFYVSRAVAPAMVERGSGKIINIGSVVTVLARQTLPPYTAAKGGIAMLTKEMAADLTRYNIQVNAISPGYFRTEMNTALINDPEFDAWVVQRTPARRWGEPEELLGTLVYLASPASDFVTGQNILVDGGMTSVL</sequence>
<evidence type="ECO:0000313" key="3">
    <source>
        <dbReference type="EMBL" id="SPF67897.1"/>
    </source>
</evidence>
<protein>
    <submittedName>
        <fullName evidence="3">Short-chain dehydrogenase/reductase, conserved site</fullName>
        <ecNumber evidence="3">1.-.-.-</ecNumber>
    </submittedName>
</protein>
<dbReference type="PRINTS" id="PR00080">
    <property type="entry name" value="SDRFAMILY"/>
</dbReference>
<keyword evidence="4" id="KW-1185">Reference proteome</keyword>